<dbReference type="Pfam" id="PF00575">
    <property type="entry name" value="S1"/>
    <property type="match status" value="1"/>
</dbReference>
<name>A0A0R2JW29_9LACO</name>
<dbReference type="PROSITE" id="PS50126">
    <property type="entry name" value="S1"/>
    <property type="match status" value="1"/>
</dbReference>
<dbReference type="InterPro" id="IPR003029">
    <property type="entry name" value="S1_domain"/>
</dbReference>
<evidence type="ECO:0000313" key="4">
    <source>
        <dbReference type="Proteomes" id="UP000051749"/>
    </source>
</evidence>
<evidence type="ECO:0000259" key="2">
    <source>
        <dbReference type="PROSITE" id="PS50126"/>
    </source>
</evidence>
<dbReference type="GO" id="GO:0003735">
    <property type="term" value="F:structural constituent of ribosome"/>
    <property type="evidence" value="ECO:0007669"/>
    <property type="project" value="TreeGrafter"/>
</dbReference>
<dbReference type="Gene3D" id="2.40.50.140">
    <property type="entry name" value="Nucleic acid-binding proteins"/>
    <property type="match status" value="1"/>
</dbReference>
<dbReference type="InterPro" id="IPR012340">
    <property type="entry name" value="NA-bd_OB-fold"/>
</dbReference>
<organism evidence="3 4">
    <name type="scientific">Pediococcus ethanolidurans</name>
    <dbReference type="NCBI Taxonomy" id="319653"/>
    <lineage>
        <taxon>Bacteria</taxon>
        <taxon>Bacillati</taxon>
        <taxon>Bacillota</taxon>
        <taxon>Bacilli</taxon>
        <taxon>Lactobacillales</taxon>
        <taxon>Lactobacillaceae</taxon>
        <taxon>Pediococcus</taxon>
    </lineage>
</organism>
<proteinExistence type="predicted"/>
<dbReference type="PANTHER" id="PTHR10724">
    <property type="entry name" value="30S RIBOSOMAL PROTEIN S1"/>
    <property type="match status" value="1"/>
</dbReference>
<dbReference type="STRING" id="319653.SAMN04487973_1291"/>
<dbReference type="Proteomes" id="UP000051749">
    <property type="component" value="Unassembled WGS sequence"/>
</dbReference>
<comment type="function">
    <text evidence="1">Binds mRNA; thus facilitating recognition of the initiation point. It is needed to translate mRNA with a short Shine-Dalgarno (SD) purine-rich sequence.</text>
</comment>
<comment type="caution">
    <text evidence="3">The sequence shown here is derived from an EMBL/GenBank/DDBJ whole genome shotgun (WGS) entry which is preliminary data.</text>
</comment>
<dbReference type="SMART" id="SM00316">
    <property type="entry name" value="S1"/>
    <property type="match status" value="1"/>
</dbReference>
<dbReference type="SUPFAM" id="SSF50249">
    <property type="entry name" value="Nucleic acid-binding proteins"/>
    <property type="match status" value="1"/>
</dbReference>
<dbReference type="GO" id="GO:0006412">
    <property type="term" value="P:translation"/>
    <property type="evidence" value="ECO:0007669"/>
    <property type="project" value="TreeGrafter"/>
</dbReference>
<evidence type="ECO:0000313" key="3">
    <source>
        <dbReference type="EMBL" id="KRN81313.1"/>
    </source>
</evidence>
<feature type="domain" description="S1 motif" evidence="2">
    <location>
        <begin position="8"/>
        <end position="78"/>
    </location>
</feature>
<accession>A0A0R2JW29</accession>
<sequence>MLSLLKTGDIVQGTITGIQSYGIFVEDCASSFKGLVHISECSDEYIGDLSSFYKIGQDISCLIVDIDPINQHISLSIRALDQQKNIHDKPNPSVVHAYHKFYWTSNENDVGFGSIAANLSDWKAEARQTYNIRS</sequence>
<gene>
    <name evidence="3" type="ORF">IV87_GL001449</name>
</gene>
<reference evidence="3 4" key="1">
    <citation type="journal article" date="2015" name="Genome Announc.">
        <title>Expanding the biotechnology potential of lactobacilli through comparative genomics of 213 strains and associated genera.</title>
        <authorList>
            <person name="Sun Z."/>
            <person name="Harris H.M."/>
            <person name="McCann A."/>
            <person name="Guo C."/>
            <person name="Argimon S."/>
            <person name="Zhang W."/>
            <person name="Yang X."/>
            <person name="Jeffery I.B."/>
            <person name="Cooney J.C."/>
            <person name="Kagawa T.F."/>
            <person name="Liu W."/>
            <person name="Song Y."/>
            <person name="Salvetti E."/>
            <person name="Wrobel A."/>
            <person name="Rasinkangas P."/>
            <person name="Parkhill J."/>
            <person name="Rea M.C."/>
            <person name="O'Sullivan O."/>
            <person name="Ritari J."/>
            <person name="Douillard F.P."/>
            <person name="Paul Ross R."/>
            <person name="Yang R."/>
            <person name="Briner A.E."/>
            <person name="Felis G.E."/>
            <person name="de Vos W.M."/>
            <person name="Barrangou R."/>
            <person name="Klaenhammer T.R."/>
            <person name="Caufield P.W."/>
            <person name="Cui Y."/>
            <person name="Zhang H."/>
            <person name="O'Toole P.W."/>
        </authorList>
    </citation>
    <scope>NUCLEOTIDE SEQUENCE [LARGE SCALE GENOMIC DNA]</scope>
    <source>
        <strain evidence="3 4">DSM 22301</strain>
    </source>
</reference>
<evidence type="ECO:0000256" key="1">
    <source>
        <dbReference type="ARBA" id="ARBA00025604"/>
    </source>
</evidence>
<dbReference type="PANTHER" id="PTHR10724:SF10">
    <property type="entry name" value="S1 RNA-BINDING DOMAIN-CONTAINING PROTEIN 1"/>
    <property type="match status" value="1"/>
</dbReference>
<dbReference type="FunFam" id="2.40.50.140:FF:000103">
    <property type="entry name" value="protein RRP5 homolog"/>
    <property type="match status" value="1"/>
</dbReference>
<dbReference type="EMBL" id="JQBY01000033">
    <property type="protein sequence ID" value="KRN81313.1"/>
    <property type="molecule type" value="Genomic_DNA"/>
</dbReference>
<dbReference type="GO" id="GO:0003729">
    <property type="term" value="F:mRNA binding"/>
    <property type="evidence" value="ECO:0007669"/>
    <property type="project" value="TreeGrafter"/>
</dbReference>
<protein>
    <recommendedName>
        <fullName evidence="2">S1 motif domain-containing protein</fullName>
    </recommendedName>
</protein>
<dbReference type="PATRIC" id="fig|319653.3.peg.1472"/>
<dbReference type="CDD" id="cd00164">
    <property type="entry name" value="S1_like"/>
    <property type="match status" value="1"/>
</dbReference>
<dbReference type="AlphaFoldDB" id="A0A0R2JW29"/>
<dbReference type="InterPro" id="IPR050437">
    <property type="entry name" value="Ribos_protein_bS1-like"/>
</dbReference>